<dbReference type="GO" id="GO:0046872">
    <property type="term" value="F:metal ion binding"/>
    <property type="evidence" value="ECO:0007669"/>
    <property type="project" value="UniProtKB-KW"/>
</dbReference>
<name>A0A0F7SLC4_PHARH</name>
<sequence>MPVANPSSSQPSRLNSSQALSAYPSVDLTPSIGTEISSLQLRDLLSLPSEESARAIRDLAILVSERGVVFLRDQDISPTEQNELVARMGKGTGRPAESGNHVHPLAGTDELGEIFKITPEFNGATRDAYVKSTRASNLWHSDITFEPHPSDYAILKLNVLPTTGGDTVWASAYEAYDRLSPAFQTFLSGLTATHIGSPFLEKASREGLTFAEPRGHPENKGQILEAVHPVIRTNPVTGWRGLFVNKAFTKRINELTVDESENLLSYLHHHITLNHDLQVRFKWSQNAIALWDNRSTFHCATNDYGFTGRSGDRVISVGERPFFDPSSVSRADSLRKV</sequence>
<evidence type="ECO:0000256" key="3">
    <source>
        <dbReference type="ARBA" id="ARBA00022964"/>
    </source>
</evidence>
<dbReference type="PANTHER" id="PTHR30468:SF10">
    <property type="entry name" value="TAUD_TFDA-LIKE DOMAIN-CONTAINING PROTEIN"/>
    <property type="match status" value="1"/>
</dbReference>
<dbReference type="GO" id="GO:0005737">
    <property type="term" value="C:cytoplasm"/>
    <property type="evidence" value="ECO:0007669"/>
    <property type="project" value="TreeGrafter"/>
</dbReference>
<dbReference type="InterPro" id="IPR003819">
    <property type="entry name" value="TauD/TfdA-like"/>
</dbReference>
<evidence type="ECO:0000259" key="6">
    <source>
        <dbReference type="Pfam" id="PF02668"/>
    </source>
</evidence>
<dbReference type="Pfam" id="PF02668">
    <property type="entry name" value="TauD"/>
    <property type="match status" value="1"/>
</dbReference>
<dbReference type="SUPFAM" id="SSF51197">
    <property type="entry name" value="Clavaminate synthase-like"/>
    <property type="match status" value="1"/>
</dbReference>
<comment type="similarity">
    <text evidence="1">Belongs to the TfdA dioxygenase family.</text>
</comment>
<dbReference type="EMBL" id="LN483249">
    <property type="protein sequence ID" value="CDZ97742.1"/>
    <property type="molecule type" value="Genomic_DNA"/>
</dbReference>
<evidence type="ECO:0000313" key="7">
    <source>
        <dbReference type="EMBL" id="CDZ97742.1"/>
    </source>
</evidence>
<keyword evidence="5" id="KW-0408">Iron</keyword>
<proteinExistence type="inferred from homology"/>
<keyword evidence="4" id="KW-0560">Oxidoreductase</keyword>
<dbReference type="AlphaFoldDB" id="A0A0F7SLC4"/>
<evidence type="ECO:0000256" key="4">
    <source>
        <dbReference type="ARBA" id="ARBA00023002"/>
    </source>
</evidence>
<dbReference type="InterPro" id="IPR051323">
    <property type="entry name" value="AtsK-like"/>
</dbReference>
<dbReference type="InterPro" id="IPR042098">
    <property type="entry name" value="TauD-like_sf"/>
</dbReference>
<accession>A0A0F7SLC4</accession>
<dbReference type="GO" id="GO:0016706">
    <property type="term" value="F:2-oxoglutarate-dependent dioxygenase activity"/>
    <property type="evidence" value="ECO:0007669"/>
    <property type="project" value="TreeGrafter"/>
</dbReference>
<organism evidence="7">
    <name type="scientific">Phaffia rhodozyma</name>
    <name type="common">Yeast</name>
    <name type="synonym">Xanthophyllomyces dendrorhous</name>
    <dbReference type="NCBI Taxonomy" id="264483"/>
    <lineage>
        <taxon>Eukaryota</taxon>
        <taxon>Fungi</taxon>
        <taxon>Dikarya</taxon>
        <taxon>Basidiomycota</taxon>
        <taxon>Agaricomycotina</taxon>
        <taxon>Tremellomycetes</taxon>
        <taxon>Cystofilobasidiales</taxon>
        <taxon>Mrakiaceae</taxon>
        <taxon>Phaffia</taxon>
    </lineage>
</organism>
<keyword evidence="2" id="KW-0479">Metal-binding</keyword>
<reference evidence="7" key="1">
    <citation type="submission" date="2014-08" db="EMBL/GenBank/DDBJ databases">
        <authorList>
            <person name="Sharma Rahul"/>
            <person name="Thines Marco"/>
        </authorList>
    </citation>
    <scope>NUCLEOTIDE SEQUENCE</scope>
</reference>
<dbReference type="Gene3D" id="3.60.130.10">
    <property type="entry name" value="Clavaminate synthase-like"/>
    <property type="match status" value="1"/>
</dbReference>
<evidence type="ECO:0000256" key="2">
    <source>
        <dbReference type="ARBA" id="ARBA00022723"/>
    </source>
</evidence>
<dbReference type="PANTHER" id="PTHR30468">
    <property type="entry name" value="ALPHA-KETOGLUTARATE-DEPENDENT SULFONATE DIOXYGENASE"/>
    <property type="match status" value="1"/>
</dbReference>
<protein>
    <submittedName>
        <fullName evidence="7">Taurine catabolism dioxygenase TauD/TfdA</fullName>
    </submittedName>
</protein>
<feature type="domain" description="TauD/TfdA-like" evidence="6">
    <location>
        <begin position="27"/>
        <end position="305"/>
    </location>
</feature>
<keyword evidence="3 7" id="KW-0223">Dioxygenase</keyword>
<evidence type="ECO:0000256" key="5">
    <source>
        <dbReference type="ARBA" id="ARBA00023004"/>
    </source>
</evidence>
<evidence type="ECO:0000256" key="1">
    <source>
        <dbReference type="ARBA" id="ARBA00005896"/>
    </source>
</evidence>